<comment type="function">
    <text evidence="6 7">Catalyzes a reversible aldol reaction between acetaldehyde and D-glyceraldehyde 3-phosphate to generate 2-deoxy-D-ribose 5-phosphate.</text>
</comment>
<dbReference type="GO" id="GO:0004139">
    <property type="term" value="F:deoxyribose-phosphate aldolase activity"/>
    <property type="evidence" value="ECO:0007669"/>
    <property type="project" value="UniProtKB-UniRule"/>
</dbReference>
<evidence type="ECO:0000256" key="1">
    <source>
        <dbReference type="ARBA" id="ARBA00010936"/>
    </source>
</evidence>
<dbReference type="PANTHER" id="PTHR10889:SF1">
    <property type="entry name" value="DEOXYRIBOSE-PHOSPHATE ALDOLASE"/>
    <property type="match status" value="1"/>
</dbReference>
<dbReference type="NCBIfam" id="TIGR00126">
    <property type="entry name" value="deoC"/>
    <property type="match status" value="1"/>
</dbReference>
<evidence type="ECO:0000256" key="2">
    <source>
        <dbReference type="ARBA" id="ARBA00022490"/>
    </source>
</evidence>
<reference evidence="8 9" key="1">
    <citation type="submission" date="2011-02" db="EMBL/GenBank/DDBJ databases">
        <authorList>
            <person name="Muzny D."/>
            <person name="Qin X."/>
            <person name="Buhay C."/>
            <person name="Dugan-Rocha S."/>
            <person name="Ding Y."/>
            <person name="Chen G."/>
            <person name="Hawes A."/>
            <person name="Holder M."/>
            <person name="Jhangiani S."/>
            <person name="Johnson A."/>
            <person name="Khan Z."/>
            <person name="Li Z."/>
            <person name="Liu W."/>
            <person name="Liu X."/>
            <person name="Perez L."/>
            <person name="Shen H."/>
            <person name="Wang Q."/>
            <person name="Watt J."/>
            <person name="Xi L."/>
            <person name="Xin Y."/>
            <person name="Zhou J."/>
            <person name="Deng J."/>
            <person name="Jiang H."/>
            <person name="Liu Y."/>
            <person name="Qu J."/>
            <person name="Song X.-Z."/>
            <person name="Zhang L."/>
            <person name="Villasana D."/>
            <person name="Johnson A."/>
            <person name="Liu J."/>
            <person name="Liyanage D."/>
            <person name="Lorensuhewa L."/>
            <person name="Robinson T."/>
            <person name="Song A."/>
            <person name="Song B.-B."/>
            <person name="Dinh H."/>
            <person name="Thornton R."/>
            <person name="Coyle M."/>
            <person name="Francisco L."/>
            <person name="Jackson L."/>
            <person name="Javaid M."/>
            <person name="Korchina V."/>
            <person name="Kovar C."/>
            <person name="Mata R."/>
            <person name="Mathew T."/>
            <person name="Ngo R."/>
            <person name="Nguyen L."/>
            <person name="Nguyen N."/>
            <person name="Okwuonu G."/>
            <person name="Ongeri F."/>
            <person name="Pham C."/>
            <person name="Simmons D."/>
            <person name="Wilczek-Boney K."/>
            <person name="Hale W."/>
            <person name="Jakkamsetti A."/>
            <person name="Pham P."/>
            <person name="Ruth R."/>
            <person name="San Lucas F."/>
            <person name="Warren J."/>
            <person name="Zhang J."/>
            <person name="Zhao Z."/>
            <person name="Zhou C."/>
            <person name="Zhu D."/>
            <person name="Lee S."/>
            <person name="Bess C."/>
            <person name="Blankenburg K."/>
            <person name="Forbes L."/>
            <person name="Fu Q."/>
            <person name="Gubbala S."/>
            <person name="Hirani K."/>
            <person name="Jayaseelan J.C."/>
            <person name="Lara F."/>
            <person name="Munidasa M."/>
            <person name="Palculict T."/>
            <person name="Patil S."/>
            <person name="Pu L.-L."/>
            <person name="Saada N."/>
            <person name="Tang L."/>
            <person name="Weissenberger G."/>
            <person name="Zhu Y."/>
            <person name="Hemphill L."/>
            <person name="Shang Y."/>
            <person name="Youmans B."/>
            <person name="Ayvaz T."/>
            <person name="Ross M."/>
            <person name="Santibanez J."/>
            <person name="Aqrawi P."/>
            <person name="Gross S."/>
            <person name="Joshi V."/>
            <person name="Fowler G."/>
            <person name="Nazareth L."/>
            <person name="Reid J."/>
            <person name="Worley K."/>
            <person name="Petrosino J."/>
            <person name="Highlander S."/>
            <person name="Gibbs R."/>
        </authorList>
    </citation>
    <scope>NUCLEOTIDE SEQUENCE [LARGE SCALE GENOMIC DNA]</scope>
    <source>
        <strain evidence="8 9">DSM 15829</strain>
    </source>
</reference>
<dbReference type="Pfam" id="PF01791">
    <property type="entry name" value="DeoC"/>
    <property type="match status" value="1"/>
</dbReference>
<evidence type="ECO:0000313" key="9">
    <source>
        <dbReference type="Proteomes" id="UP000005947"/>
    </source>
</evidence>
<keyword evidence="9" id="KW-1185">Reference proteome</keyword>
<comment type="caution">
    <text evidence="8">The sequence shown here is derived from an EMBL/GenBank/DDBJ whole genome shotgun (WGS) entry which is preliminary data.</text>
</comment>
<dbReference type="OrthoDB" id="6579831at2"/>
<sequence length="213" mass="22334">MELNRFIDHTCLAPNATKRDIERLCNEAVSYSFKTVAINGCWVSYAAQLLQGSNVGISACIGFPLGAMTSQAKAYEAREAAHNGATEIDMVINIGLLKDKAYDECIADIKAVVDAAQLPVKVILECCLLTSDEIVQGCMCARNAGAAFVKTSTGFSAYGARVADVALMKKTVGDALEVKAAGGIHSADEARAMIEAGASRIGASASCKICSKD</sequence>
<dbReference type="PANTHER" id="PTHR10889">
    <property type="entry name" value="DEOXYRIBOSE-PHOSPHATE ALDOLASE"/>
    <property type="match status" value="1"/>
</dbReference>
<dbReference type="InterPro" id="IPR028581">
    <property type="entry name" value="DeoC_typeI"/>
</dbReference>
<dbReference type="PIRSF" id="PIRSF001357">
    <property type="entry name" value="DeoC"/>
    <property type="match status" value="1"/>
</dbReference>
<dbReference type="GO" id="GO:0006018">
    <property type="term" value="P:2-deoxyribose 1-phosphate catabolic process"/>
    <property type="evidence" value="ECO:0007669"/>
    <property type="project" value="UniProtKB-UniRule"/>
</dbReference>
<evidence type="ECO:0000256" key="5">
    <source>
        <dbReference type="ARBA" id="ARBA00048791"/>
    </source>
</evidence>
<dbReference type="FunFam" id="3.20.20.70:FF:000044">
    <property type="entry name" value="Deoxyribose-phosphate aldolase"/>
    <property type="match status" value="1"/>
</dbReference>
<keyword evidence="2 7" id="KW-0963">Cytoplasm</keyword>
<protein>
    <recommendedName>
        <fullName evidence="7">Deoxyribose-phosphate aldolase</fullName>
        <shortName evidence="7">DERA</shortName>
        <ecNumber evidence="7">4.1.2.4</ecNumber>
    </recommendedName>
    <alternativeName>
        <fullName evidence="7">2-deoxy-D-ribose 5-phosphate aldolase</fullName>
    </alternativeName>
    <alternativeName>
        <fullName evidence="7">Phosphodeoxyriboaldolase</fullName>
        <shortName evidence="7">Deoxyriboaldolase</shortName>
    </alternativeName>
</protein>
<feature type="active site" description="Schiff-base intermediate with acetaldehyde" evidence="7">
    <location>
        <position position="150"/>
    </location>
</feature>
<dbReference type="GO" id="GO:0005737">
    <property type="term" value="C:cytoplasm"/>
    <property type="evidence" value="ECO:0007669"/>
    <property type="project" value="UniProtKB-SubCell"/>
</dbReference>
<comment type="subcellular location">
    <subcellularLocation>
        <location evidence="7">Cytoplasm</location>
    </subcellularLocation>
</comment>
<dbReference type="RefSeq" id="WP_006303144.1">
    <property type="nucleotide sequence ID" value="NZ_ACGK02000002.1"/>
</dbReference>
<keyword evidence="3 7" id="KW-0456">Lyase</keyword>
<dbReference type="InterPro" id="IPR002915">
    <property type="entry name" value="DeoC/FbaB/LacD_aldolase"/>
</dbReference>
<proteinExistence type="inferred from homology"/>
<evidence type="ECO:0000256" key="3">
    <source>
        <dbReference type="ARBA" id="ARBA00023239"/>
    </source>
</evidence>
<dbReference type="CDD" id="cd00959">
    <property type="entry name" value="DeoC"/>
    <property type="match status" value="1"/>
</dbReference>
<dbReference type="HAMAP" id="MF_00114">
    <property type="entry name" value="DeoC_type1"/>
    <property type="match status" value="1"/>
</dbReference>
<evidence type="ECO:0000313" key="8">
    <source>
        <dbReference type="EMBL" id="EGF22953.1"/>
    </source>
</evidence>
<evidence type="ECO:0000256" key="4">
    <source>
        <dbReference type="ARBA" id="ARBA00023270"/>
    </source>
</evidence>
<dbReference type="InterPro" id="IPR011343">
    <property type="entry name" value="DeoC"/>
</dbReference>
<dbReference type="AlphaFoldDB" id="F1T648"/>
<comment type="catalytic activity">
    <reaction evidence="5 7">
        <text>2-deoxy-D-ribose 5-phosphate = D-glyceraldehyde 3-phosphate + acetaldehyde</text>
        <dbReference type="Rhea" id="RHEA:12821"/>
        <dbReference type="ChEBI" id="CHEBI:15343"/>
        <dbReference type="ChEBI" id="CHEBI:59776"/>
        <dbReference type="ChEBI" id="CHEBI:62877"/>
        <dbReference type="EC" id="4.1.2.4"/>
    </reaction>
</comment>
<dbReference type="SUPFAM" id="SSF51569">
    <property type="entry name" value="Aldolase"/>
    <property type="match status" value="1"/>
</dbReference>
<comment type="pathway">
    <text evidence="7">Carbohydrate degradation; 2-deoxy-D-ribose 1-phosphate degradation; D-glyceraldehyde 3-phosphate and acetaldehyde from 2-deoxy-alpha-D-ribose 1-phosphate: step 2/2.</text>
</comment>
<dbReference type="GeneID" id="93210567"/>
<comment type="similarity">
    <text evidence="1 7">Belongs to the DeoC/FbaB aldolase family. DeoC type 1 subfamily.</text>
</comment>
<dbReference type="Proteomes" id="UP000005947">
    <property type="component" value="Unassembled WGS sequence"/>
</dbReference>
<gene>
    <name evidence="7 8" type="primary">deoC</name>
    <name evidence="8" type="ORF">HMPREF0091_10948</name>
</gene>
<feature type="active site" description="Proton donor/acceptor" evidence="7">
    <location>
        <position position="89"/>
    </location>
</feature>
<keyword evidence="4 7" id="KW-0704">Schiff base</keyword>
<name>F1T648_9ACTN</name>
<dbReference type="eggNOG" id="COG0274">
    <property type="taxonomic scope" value="Bacteria"/>
</dbReference>
<accession>F1T648</accession>
<dbReference type="Gene3D" id="3.20.20.70">
    <property type="entry name" value="Aldolase class I"/>
    <property type="match status" value="1"/>
</dbReference>
<dbReference type="EMBL" id="ACGK02000002">
    <property type="protein sequence ID" value="EGF22953.1"/>
    <property type="molecule type" value="Genomic_DNA"/>
</dbReference>
<dbReference type="SMART" id="SM01133">
    <property type="entry name" value="DeoC"/>
    <property type="match status" value="1"/>
</dbReference>
<feature type="active site" description="Proton donor/acceptor" evidence="7">
    <location>
        <position position="179"/>
    </location>
</feature>
<evidence type="ECO:0000256" key="7">
    <source>
        <dbReference type="HAMAP-Rule" id="MF_00114"/>
    </source>
</evidence>
<dbReference type="GO" id="GO:0016052">
    <property type="term" value="P:carbohydrate catabolic process"/>
    <property type="evidence" value="ECO:0007669"/>
    <property type="project" value="TreeGrafter"/>
</dbReference>
<organism evidence="8 9">
    <name type="scientific">Fannyhessea vaginae DSM 15829</name>
    <dbReference type="NCBI Taxonomy" id="525256"/>
    <lineage>
        <taxon>Bacteria</taxon>
        <taxon>Bacillati</taxon>
        <taxon>Actinomycetota</taxon>
        <taxon>Coriobacteriia</taxon>
        <taxon>Coriobacteriales</taxon>
        <taxon>Atopobiaceae</taxon>
        <taxon>Fannyhessea</taxon>
    </lineage>
</organism>
<evidence type="ECO:0000256" key="6">
    <source>
        <dbReference type="ARBA" id="ARBA00056337"/>
    </source>
</evidence>
<dbReference type="InterPro" id="IPR013785">
    <property type="entry name" value="Aldolase_TIM"/>
</dbReference>
<dbReference type="GO" id="GO:0009264">
    <property type="term" value="P:deoxyribonucleotide catabolic process"/>
    <property type="evidence" value="ECO:0007669"/>
    <property type="project" value="UniProtKB-UniRule"/>
</dbReference>
<dbReference type="EC" id="4.1.2.4" evidence="7"/>
<dbReference type="UniPathway" id="UPA00002">
    <property type="reaction ID" value="UER00468"/>
</dbReference>